<evidence type="ECO:0000313" key="1">
    <source>
        <dbReference type="EMBL" id="SVC68038.1"/>
    </source>
</evidence>
<gene>
    <name evidence="1" type="ORF">METZ01_LOCUS320892</name>
</gene>
<dbReference type="EMBL" id="UINC01104687">
    <property type="protein sequence ID" value="SVC68038.1"/>
    <property type="molecule type" value="Genomic_DNA"/>
</dbReference>
<organism evidence="1">
    <name type="scientific">marine metagenome</name>
    <dbReference type="NCBI Taxonomy" id="408172"/>
    <lineage>
        <taxon>unclassified sequences</taxon>
        <taxon>metagenomes</taxon>
        <taxon>ecological metagenomes</taxon>
    </lineage>
</organism>
<sequence length="32" mass="3550">MCSFKLFPKRFGEKIKTIKNGLVGCHAGIVNL</sequence>
<accession>A0A382P5M9</accession>
<feature type="non-terminal residue" evidence="1">
    <location>
        <position position="32"/>
    </location>
</feature>
<dbReference type="AlphaFoldDB" id="A0A382P5M9"/>
<proteinExistence type="predicted"/>
<name>A0A382P5M9_9ZZZZ</name>
<reference evidence="1" key="1">
    <citation type="submission" date="2018-05" db="EMBL/GenBank/DDBJ databases">
        <authorList>
            <person name="Lanie J.A."/>
            <person name="Ng W.-L."/>
            <person name="Kazmierczak K.M."/>
            <person name="Andrzejewski T.M."/>
            <person name="Davidsen T.M."/>
            <person name="Wayne K.J."/>
            <person name="Tettelin H."/>
            <person name="Glass J.I."/>
            <person name="Rusch D."/>
            <person name="Podicherti R."/>
            <person name="Tsui H.-C.T."/>
            <person name="Winkler M.E."/>
        </authorList>
    </citation>
    <scope>NUCLEOTIDE SEQUENCE</scope>
</reference>
<protein>
    <submittedName>
        <fullName evidence="1">Uncharacterized protein</fullName>
    </submittedName>
</protein>